<evidence type="ECO:0000313" key="2">
    <source>
        <dbReference type="Proteomes" id="UP001396334"/>
    </source>
</evidence>
<dbReference type="EMBL" id="JBBPBN010000002">
    <property type="protein sequence ID" value="KAK9045288.1"/>
    <property type="molecule type" value="Genomic_DNA"/>
</dbReference>
<accession>A0ABR2U6E7</accession>
<name>A0ABR2U6E7_9ROSI</name>
<gene>
    <name evidence="1" type="ORF">V6N11_059175</name>
</gene>
<comment type="caution">
    <text evidence="1">The sequence shown here is derived from an EMBL/GenBank/DDBJ whole genome shotgun (WGS) entry which is preliminary data.</text>
</comment>
<reference evidence="1 2" key="1">
    <citation type="journal article" date="2024" name="G3 (Bethesda)">
        <title>Genome assembly of Hibiscus sabdariffa L. provides insights into metabolisms of medicinal natural products.</title>
        <authorList>
            <person name="Kim T."/>
        </authorList>
    </citation>
    <scope>NUCLEOTIDE SEQUENCE [LARGE SCALE GENOMIC DNA]</scope>
    <source>
        <strain evidence="1">TK-2024</strain>
        <tissue evidence="1">Old leaves</tissue>
    </source>
</reference>
<dbReference type="Proteomes" id="UP001396334">
    <property type="component" value="Unassembled WGS sequence"/>
</dbReference>
<proteinExistence type="predicted"/>
<protein>
    <submittedName>
        <fullName evidence="1">Uncharacterized protein</fullName>
    </submittedName>
</protein>
<evidence type="ECO:0000313" key="1">
    <source>
        <dbReference type="EMBL" id="KAK9045288.1"/>
    </source>
</evidence>
<keyword evidence="2" id="KW-1185">Reference proteome</keyword>
<sequence length="116" mass="12944">MQLMSHAYGFWSPGAMSSFLPPLPWFLVPSPAASKAPFPLVFLCSWFTFKEGKLRLSSMSMAYENSMLVFLAANEDYVFAVEILPFVVGLRCSPRFKRFCSYVGAVTIVSLGTKIL</sequence>
<organism evidence="1 2">
    <name type="scientific">Hibiscus sabdariffa</name>
    <name type="common">roselle</name>
    <dbReference type="NCBI Taxonomy" id="183260"/>
    <lineage>
        <taxon>Eukaryota</taxon>
        <taxon>Viridiplantae</taxon>
        <taxon>Streptophyta</taxon>
        <taxon>Embryophyta</taxon>
        <taxon>Tracheophyta</taxon>
        <taxon>Spermatophyta</taxon>
        <taxon>Magnoliopsida</taxon>
        <taxon>eudicotyledons</taxon>
        <taxon>Gunneridae</taxon>
        <taxon>Pentapetalae</taxon>
        <taxon>rosids</taxon>
        <taxon>malvids</taxon>
        <taxon>Malvales</taxon>
        <taxon>Malvaceae</taxon>
        <taxon>Malvoideae</taxon>
        <taxon>Hibiscus</taxon>
    </lineage>
</organism>